<dbReference type="InterPro" id="IPR021235">
    <property type="entry name" value="DUF2637"/>
</dbReference>
<dbReference type="Proteomes" id="UP000319882">
    <property type="component" value="Segment"/>
</dbReference>
<feature type="compositionally biased region" description="Polar residues" evidence="1">
    <location>
        <begin position="136"/>
        <end position="149"/>
    </location>
</feature>
<dbReference type="GeneID" id="55618848"/>
<dbReference type="Pfam" id="PF10935">
    <property type="entry name" value="DUF2637"/>
    <property type="match status" value="1"/>
</dbReference>
<protein>
    <submittedName>
        <fullName evidence="3">Helix-turn-helix DNA binding domain protein</fullName>
    </submittedName>
</protein>
<dbReference type="KEGG" id="vg:55618848"/>
<name>A0A515MKF4_9CAUD</name>
<keyword evidence="4" id="KW-1185">Reference proteome</keyword>
<evidence type="ECO:0000256" key="2">
    <source>
        <dbReference type="SAM" id="Phobius"/>
    </source>
</evidence>
<accession>A0A515MKF4</accession>
<gene>
    <name evidence="3" type="primary">37</name>
    <name evidence="3" type="ORF">SEA_WHACK_37</name>
</gene>
<evidence type="ECO:0000313" key="3">
    <source>
        <dbReference type="EMBL" id="QDM57100.1"/>
    </source>
</evidence>
<reference evidence="3 4" key="1">
    <citation type="submission" date="2019-05" db="EMBL/GenBank/DDBJ databases">
        <authorList>
            <person name="Beaulieu J."/>
            <person name="Cox M."/>
            <person name="Nazim E."/>
            <person name="Robinson Z."/>
            <person name="Molloy S.D."/>
            <person name="Garlena R.A."/>
            <person name="Russell D.A."/>
            <person name="Pope W.H."/>
            <person name="Jacobs-Sera D."/>
            <person name="Hatfull G.F."/>
        </authorList>
    </citation>
    <scope>NUCLEOTIDE SEQUENCE [LARGE SCALE GENOMIC DNA]</scope>
</reference>
<dbReference type="Pfam" id="PF13384">
    <property type="entry name" value="HTH_23"/>
    <property type="match status" value="1"/>
</dbReference>
<organism evidence="3 4">
    <name type="scientific">Rhodococcus phage Whack</name>
    <dbReference type="NCBI Taxonomy" id="2591132"/>
    <lineage>
        <taxon>Viruses</taxon>
        <taxon>Duplodnaviria</taxon>
        <taxon>Heunggongvirae</taxon>
        <taxon>Uroviricota</taxon>
        <taxon>Caudoviricetes</taxon>
        <taxon>Whackvirus</taxon>
        <taxon>Whackvirus whack</taxon>
    </lineage>
</organism>
<evidence type="ECO:0000313" key="4">
    <source>
        <dbReference type="Proteomes" id="UP000319882"/>
    </source>
</evidence>
<evidence type="ECO:0000256" key="1">
    <source>
        <dbReference type="SAM" id="MobiDB-lite"/>
    </source>
</evidence>
<sequence>MKVTRFDAALTYALAALGLWISYTALADLASRAGLGPHQAAAWPLVVDGLILAATRAVVTFGRHDARRYAWTLLGCAAAASIVGNAAHALLPEGSVHPGIAAVVAVVPPVAALAMTHLAVVRARVRQDAERADASGASSQVEAAPSSDSCDPGDASRSAELPGVPLADASDSSARAQLVAVTAQADAADLEADAQPDVDVRQRVLDLLAEGKLSGRAIAQEVGVSEATVRRWKPAKDATAA</sequence>
<proteinExistence type="predicted"/>
<dbReference type="RefSeq" id="YP_009848427.1">
    <property type="nucleotide sequence ID" value="NC_048784.1"/>
</dbReference>
<keyword evidence="2" id="KW-1133">Transmembrane helix</keyword>
<dbReference type="EMBL" id="MK967393">
    <property type="protein sequence ID" value="QDM57100.1"/>
    <property type="molecule type" value="Genomic_DNA"/>
</dbReference>
<feature type="transmembrane region" description="Helical" evidence="2">
    <location>
        <begin position="43"/>
        <end position="62"/>
    </location>
</feature>
<keyword evidence="2" id="KW-0812">Transmembrane</keyword>
<feature type="transmembrane region" description="Helical" evidence="2">
    <location>
        <begin position="69"/>
        <end position="87"/>
    </location>
</feature>
<keyword evidence="2" id="KW-0472">Membrane</keyword>
<feature type="region of interest" description="Disordered" evidence="1">
    <location>
        <begin position="131"/>
        <end position="167"/>
    </location>
</feature>
<feature type="transmembrane region" description="Helical" evidence="2">
    <location>
        <begin position="99"/>
        <end position="121"/>
    </location>
</feature>